<name>A0A1W1C663_9ZZZZ</name>
<dbReference type="PANTHER" id="PTHR42990:SF1">
    <property type="entry name" value="AAA+ ATPASE DOMAIN-CONTAINING PROTEIN"/>
    <property type="match status" value="1"/>
</dbReference>
<gene>
    <name evidence="2" type="ORF">MNB_SV-12-66</name>
</gene>
<reference evidence="2" key="1">
    <citation type="submission" date="2016-10" db="EMBL/GenBank/DDBJ databases">
        <authorList>
            <person name="de Groot N.N."/>
        </authorList>
    </citation>
    <scope>NUCLEOTIDE SEQUENCE</scope>
</reference>
<dbReference type="SUPFAM" id="SSF52540">
    <property type="entry name" value="P-loop containing nucleoside triphosphate hydrolases"/>
    <property type="match status" value="1"/>
</dbReference>
<dbReference type="Gene3D" id="3.40.50.300">
    <property type="entry name" value="P-loop containing nucleotide triphosphate hydrolases"/>
    <property type="match status" value="1"/>
</dbReference>
<dbReference type="InterPro" id="IPR041682">
    <property type="entry name" value="AAA_14"/>
</dbReference>
<dbReference type="InterPro" id="IPR036390">
    <property type="entry name" value="WH_DNA-bd_sf"/>
</dbReference>
<dbReference type="SUPFAM" id="SSF46785">
    <property type="entry name" value="Winged helix' DNA-binding domain"/>
    <property type="match status" value="1"/>
</dbReference>
<evidence type="ECO:0000313" key="2">
    <source>
        <dbReference type="EMBL" id="SFV61222.1"/>
    </source>
</evidence>
<dbReference type="EMBL" id="FPHE01000104">
    <property type="protein sequence ID" value="SFV61222.1"/>
    <property type="molecule type" value="Genomic_DNA"/>
</dbReference>
<sequence length="406" mass="47660">MNFQNLFSEQNQLLNQTSLKKKRYLYDEINWSLKSLAILGQRGLGKTTMMLQYIKEHYYHSDKALYISLDNPYFQSISLYEFASEFSAYGGEVLFIDEVHKYSDWARHIKSIYDSLSLKVVISGSSILQINKQNVDLSRRIIVYHLENLSFREYLFFKEEVFFKSYSLEEIIKNHFEIASKISQEIKPLKLFQEYLEFGCYPFVLEDRGSYHLRIIQIINLILESDLPHINKIEMQQIRKLKKLLYLLAVSVPFIPNITDLAKATDISRPKLYEYLNYLEEAKIINSIRTPQKGYNIMSKPEKLFMQNTNISSALTKKVDTGSAREAFFVNQIKNYFTLQNRFINEDIYVAKKGDFLVDNQYTFEIGGKNKSFKQIKDMDNSFVASDGIEIGFGNKIPLWLFGFLY</sequence>
<protein>
    <submittedName>
        <fullName evidence="2">ATPase component BioM of energizing module of biotin ECF transporter</fullName>
    </submittedName>
</protein>
<organism evidence="2">
    <name type="scientific">hydrothermal vent metagenome</name>
    <dbReference type="NCBI Taxonomy" id="652676"/>
    <lineage>
        <taxon>unclassified sequences</taxon>
        <taxon>metagenomes</taxon>
        <taxon>ecological metagenomes</taxon>
    </lineage>
</organism>
<dbReference type="Pfam" id="PF13173">
    <property type="entry name" value="AAA_14"/>
    <property type="match status" value="1"/>
</dbReference>
<dbReference type="AlphaFoldDB" id="A0A1W1C663"/>
<dbReference type="InterPro" id="IPR027417">
    <property type="entry name" value="P-loop_NTPase"/>
</dbReference>
<feature type="domain" description="AAA" evidence="1">
    <location>
        <begin position="34"/>
        <end position="155"/>
    </location>
</feature>
<proteinExistence type="predicted"/>
<dbReference type="PANTHER" id="PTHR42990">
    <property type="entry name" value="ATPASE"/>
    <property type="match status" value="1"/>
</dbReference>
<evidence type="ECO:0000259" key="1">
    <source>
        <dbReference type="Pfam" id="PF13173"/>
    </source>
</evidence>
<accession>A0A1W1C663</accession>